<evidence type="ECO:0000313" key="2">
    <source>
        <dbReference type="EMBL" id="WOV84733.1"/>
    </source>
</evidence>
<keyword evidence="3" id="KW-1185">Reference proteome</keyword>
<accession>A0ABZ0KYQ6</accession>
<evidence type="ECO:0000256" key="1">
    <source>
        <dbReference type="SAM" id="MobiDB-lite"/>
    </source>
</evidence>
<gene>
    <name evidence="2" type="ORF">PGH26_02060</name>
</gene>
<evidence type="ECO:0000313" key="3">
    <source>
        <dbReference type="Proteomes" id="UP001303532"/>
    </source>
</evidence>
<feature type="region of interest" description="Disordered" evidence="1">
    <location>
        <begin position="1"/>
        <end position="20"/>
    </location>
</feature>
<name>A0ABZ0KYQ6_9BACL</name>
<protein>
    <recommendedName>
        <fullName evidence="4">PilZ domain-containing protein</fullName>
    </recommendedName>
</protein>
<dbReference type="EMBL" id="CP116341">
    <property type="protein sequence ID" value="WOV84733.1"/>
    <property type="molecule type" value="Genomic_DNA"/>
</dbReference>
<sequence>MKETNPYTNTQHTSETSLTQSAQSNSHLAKLISSEVNWFVHTLRKDYGVKVTAQDVSKEGLELGMDEVDAAFIPRELFEIIPSTLLYELMIVEDSEKNVWCGTIGFYPNSPEWCLQVITKNDEVQLRKLLSIID</sequence>
<reference evidence="2 3" key="1">
    <citation type="submission" date="2023-01" db="EMBL/GenBank/DDBJ databases">
        <title>Sporosarcina sp. nov., isolated from Korean tranditional fermented seafood 'Jeotgal'.</title>
        <authorList>
            <person name="Yang A.-I."/>
        </authorList>
    </citation>
    <scope>NUCLEOTIDE SEQUENCE [LARGE SCALE GENOMIC DNA]</scope>
    <source>
        <strain evidence="2 3">B2O-1</strain>
    </source>
</reference>
<evidence type="ECO:0008006" key="4">
    <source>
        <dbReference type="Google" id="ProtNLM"/>
    </source>
</evidence>
<dbReference type="RefSeq" id="WP_323692378.1">
    <property type="nucleotide sequence ID" value="NZ_CP116341.1"/>
</dbReference>
<dbReference type="Proteomes" id="UP001303532">
    <property type="component" value="Chromosome"/>
</dbReference>
<organism evidence="2 3">
    <name type="scientific">Sporosarcina jeotgali</name>
    <dbReference type="NCBI Taxonomy" id="3020056"/>
    <lineage>
        <taxon>Bacteria</taxon>
        <taxon>Bacillati</taxon>
        <taxon>Bacillota</taxon>
        <taxon>Bacilli</taxon>
        <taxon>Bacillales</taxon>
        <taxon>Caryophanaceae</taxon>
        <taxon>Sporosarcina</taxon>
    </lineage>
</organism>
<proteinExistence type="predicted"/>